<dbReference type="EMBL" id="CP061800">
    <property type="protein sequence ID" value="QTA87277.1"/>
    <property type="molecule type" value="Genomic_DNA"/>
</dbReference>
<name>A0A975BKK3_9BACT</name>
<protein>
    <submittedName>
        <fullName evidence="1">Uncharacterized protein</fullName>
    </submittedName>
</protein>
<evidence type="ECO:0000313" key="2">
    <source>
        <dbReference type="Proteomes" id="UP000663722"/>
    </source>
</evidence>
<organism evidence="1 2">
    <name type="scientific">Desulfonema magnum</name>
    <dbReference type="NCBI Taxonomy" id="45655"/>
    <lineage>
        <taxon>Bacteria</taxon>
        <taxon>Pseudomonadati</taxon>
        <taxon>Thermodesulfobacteriota</taxon>
        <taxon>Desulfobacteria</taxon>
        <taxon>Desulfobacterales</taxon>
        <taxon>Desulfococcaceae</taxon>
        <taxon>Desulfonema</taxon>
    </lineage>
</organism>
<accession>A0A975BKK3</accession>
<sequence>MKKREAIMKNRKMGIHILTFFFITLINANYAISQHALVSAGKMLR</sequence>
<dbReference type="KEGG" id="dmm:dnm_033070"/>
<dbReference type="AlphaFoldDB" id="A0A975BKK3"/>
<evidence type="ECO:0000313" key="1">
    <source>
        <dbReference type="EMBL" id="QTA87277.1"/>
    </source>
</evidence>
<proteinExistence type="predicted"/>
<dbReference type="Proteomes" id="UP000663722">
    <property type="component" value="Chromosome"/>
</dbReference>
<keyword evidence="2" id="KW-1185">Reference proteome</keyword>
<reference evidence="1" key="1">
    <citation type="journal article" date="2021" name="Microb. Physiol.">
        <title>Proteogenomic Insights into the Physiology of Marine, Sulfate-Reducing, Filamentous Desulfonema limicola and Desulfonema magnum.</title>
        <authorList>
            <person name="Schnaars V."/>
            <person name="Wohlbrand L."/>
            <person name="Scheve S."/>
            <person name="Hinrichs C."/>
            <person name="Reinhardt R."/>
            <person name="Rabus R."/>
        </authorList>
    </citation>
    <scope>NUCLEOTIDE SEQUENCE</scope>
    <source>
        <strain evidence="1">4be13</strain>
    </source>
</reference>
<gene>
    <name evidence="1" type="ORF">dnm_033070</name>
</gene>